<dbReference type="InterPro" id="IPR005495">
    <property type="entry name" value="LptG/LptF_permease"/>
</dbReference>
<dbReference type="EMBL" id="JH611156">
    <property type="protein sequence ID" value="EJP71622.1"/>
    <property type="molecule type" value="Genomic_DNA"/>
</dbReference>
<comment type="subcellular location">
    <subcellularLocation>
        <location evidence="2">Cell membrane</location>
        <topology evidence="2">Multi-pass membrane protein</topology>
    </subcellularLocation>
</comment>
<evidence type="ECO:0000256" key="7">
    <source>
        <dbReference type="ARBA" id="ARBA00023136"/>
    </source>
</evidence>
<evidence type="ECO:0000256" key="1">
    <source>
        <dbReference type="ARBA" id="ARBA00002265"/>
    </source>
</evidence>
<evidence type="ECO:0000256" key="5">
    <source>
        <dbReference type="ARBA" id="ARBA00022692"/>
    </source>
</evidence>
<dbReference type="Proteomes" id="UP000010305">
    <property type="component" value="Unassembled WGS sequence"/>
</dbReference>
<keyword evidence="5 9" id="KW-0812">Transmembrane</keyword>
<evidence type="ECO:0000256" key="6">
    <source>
        <dbReference type="ARBA" id="ARBA00022989"/>
    </source>
</evidence>
<dbReference type="AlphaFoldDB" id="J4UYX0"/>
<protein>
    <recommendedName>
        <fullName evidence="12">Permease YjgP/YjgQ</fullName>
    </recommendedName>
</protein>
<comment type="subunit">
    <text evidence="8">Component of the lipopolysaccharide transport and assembly complex. The LptBFG transporter is composed of two ATP-binding proteins (LptB) and two transmembrane proteins (LptF and LptG).</text>
</comment>
<evidence type="ECO:0000313" key="10">
    <source>
        <dbReference type="EMBL" id="EJP71622.1"/>
    </source>
</evidence>
<comment type="similarity">
    <text evidence="3">Belongs to the LptF/LptG family.</text>
</comment>
<evidence type="ECO:0000256" key="3">
    <source>
        <dbReference type="ARBA" id="ARBA00007725"/>
    </source>
</evidence>
<evidence type="ECO:0000256" key="2">
    <source>
        <dbReference type="ARBA" id="ARBA00004651"/>
    </source>
</evidence>
<feature type="transmembrane region" description="Helical" evidence="9">
    <location>
        <begin position="29"/>
        <end position="47"/>
    </location>
</feature>
<evidence type="ECO:0000256" key="9">
    <source>
        <dbReference type="SAM" id="Phobius"/>
    </source>
</evidence>
<dbReference type="GO" id="GO:0005886">
    <property type="term" value="C:plasma membrane"/>
    <property type="evidence" value="ECO:0007669"/>
    <property type="project" value="UniProtKB-SubCell"/>
</dbReference>
<keyword evidence="4" id="KW-1003">Cell membrane</keyword>
<evidence type="ECO:0008006" key="12">
    <source>
        <dbReference type="Google" id="ProtNLM"/>
    </source>
</evidence>
<keyword evidence="6 9" id="KW-1133">Transmembrane helix</keyword>
<name>J4UYX0_9GAMM</name>
<comment type="function">
    <text evidence="1">Part of the ABC transporter complex LptBFG involved in the translocation of lipopolysaccharide (LPS) from the inner membrane to the outer membrane.</text>
</comment>
<dbReference type="Pfam" id="PF03739">
    <property type="entry name" value="LptF_LptG"/>
    <property type="match status" value="1"/>
</dbReference>
<evidence type="ECO:0000256" key="8">
    <source>
        <dbReference type="ARBA" id="ARBA00026081"/>
    </source>
</evidence>
<organism evidence="10 11">
    <name type="scientific">SAR86 cluster bacterium SAR86A</name>
    <dbReference type="NCBI Taxonomy" id="1123866"/>
    <lineage>
        <taxon>Bacteria</taxon>
        <taxon>Pseudomonadati</taxon>
        <taxon>Pseudomonadota</taxon>
        <taxon>Gammaproteobacteria</taxon>
        <taxon>SAR86 cluster</taxon>
    </lineage>
</organism>
<sequence>MGVMIALAISHQEGNLNVLRSAGKSPFKIILISSIGPILLATLLILFDEVIFKKSYINAEINKNVLLEKVIASNENKWINQNDLFLGYQDIIEDNIFNAKLIKLIDDKEINVFESKLAKIDDTKIVFGNDQQVNFVIPIQSRISIKNIQNENISELYYLKKLFIESKLEDDILFKQHIDKALYKVVLIPLSIFALIAYFGSLIFGSLRDLNIGARITIAVFGAFVYKLMQDLSIGIFISFNLSVLIGVMIPSILLALLAINSYRKI</sequence>
<reference evidence="10 11" key="1">
    <citation type="journal article" date="2012" name="ISME J.">
        <title>Genomic insights to SAR86, an abundant and uncultivated marine bacterial lineage.</title>
        <authorList>
            <person name="Dupont C.L."/>
            <person name="Rusch D.B."/>
            <person name="Yooseph S."/>
            <person name="Lombardo M.J."/>
            <person name="Richter R.A."/>
            <person name="Valas R."/>
            <person name="Novotny M."/>
            <person name="Yee-Greenbaum J."/>
            <person name="Selengut J.D."/>
            <person name="Haft D.H."/>
            <person name="Halpern A.L."/>
            <person name="Lasken R.S."/>
            <person name="Nealson K."/>
            <person name="Friedman R."/>
            <person name="Venter J.C."/>
        </authorList>
    </citation>
    <scope>NUCLEOTIDE SEQUENCE [LARGE SCALE GENOMIC DNA]</scope>
</reference>
<keyword evidence="7 9" id="KW-0472">Membrane</keyword>
<accession>J4UYX0</accession>
<feature type="transmembrane region" description="Helical" evidence="9">
    <location>
        <begin position="236"/>
        <end position="260"/>
    </location>
</feature>
<dbReference type="STRING" id="1123866.NT01SARS_0094"/>
<evidence type="ECO:0000313" key="11">
    <source>
        <dbReference type="Proteomes" id="UP000010305"/>
    </source>
</evidence>
<evidence type="ECO:0000256" key="4">
    <source>
        <dbReference type="ARBA" id="ARBA00022475"/>
    </source>
</evidence>
<proteinExistence type="inferred from homology"/>
<feature type="transmembrane region" description="Helical" evidence="9">
    <location>
        <begin position="181"/>
        <end position="204"/>
    </location>
</feature>
<gene>
    <name evidence="10" type="ORF">NT01SARS_0094</name>
</gene>
<dbReference type="HOGENOM" id="CLU_1045422_0_0_6"/>